<keyword evidence="3" id="KW-1185">Reference proteome</keyword>
<proteinExistence type="predicted"/>
<reference evidence="2 3" key="1">
    <citation type="submission" date="2020-08" db="EMBL/GenBank/DDBJ databases">
        <title>Genomic Encyclopedia of Type Strains, Phase III (KMG-III): the genomes of soil and plant-associated and newly described type strains.</title>
        <authorList>
            <person name="Whitman W."/>
        </authorList>
    </citation>
    <scope>NUCLEOTIDE SEQUENCE [LARGE SCALE GENOMIC DNA]</scope>
    <source>
        <strain evidence="2 3">CECT 8840</strain>
    </source>
</reference>
<dbReference type="SMART" id="SM00530">
    <property type="entry name" value="HTH_XRE"/>
    <property type="match status" value="1"/>
</dbReference>
<dbReference type="Pfam" id="PF01381">
    <property type="entry name" value="HTH_3"/>
    <property type="match status" value="1"/>
</dbReference>
<dbReference type="GO" id="GO:0003677">
    <property type="term" value="F:DNA binding"/>
    <property type="evidence" value="ECO:0007669"/>
    <property type="project" value="InterPro"/>
</dbReference>
<name>A0A7W7VNC1_9ACTN</name>
<dbReference type="Gene3D" id="1.10.260.40">
    <property type="entry name" value="lambda repressor-like DNA-binding domains"/>
    <property type="match status" value="1"/>
</dbReference>
<evidence type="ECO:0000313" key="3">
    <source>
        <dbReference type="Proteomes" id="UP000552644"/>
    </source>
</evidence>
<evidence type="ECO:0000259" key="1">
    <source>
        <dbReference type="PROSITE" id="PS50943"/>
    </source>
</evidence>
<dbReference type="InterPro" id="IPR001387">
    <property type="entry name" value="Cro/C1-type_HTH"/>
</dbReference>
<protein>
    <submittedName>
        <fullName evidence="2">Transcriptional regulator with XRE-family HTH domain</fullName>
    </submittedName>
</protein>
<dbReference type="Proteomes" id="UP000552644">
    <property type="component" value="Unassembled WGS sequence"/>
</dbReference>
<dbReference type="EMBL" id="JACHJP010000003">
    <property type="protein sequence ID" value="MBB4916741.1"/>
    <property type="molecule type" value="Genomic_DNA"/>
</dbReference>
<dbReference type="InterPro" id="IPR010982">
    <property type="entry name" value="Lambda_DNA-bd_dom_sf"/>
</dbReference>
<dbReference type="CDD" id="cd00093">
    <property type="entry name" value="HTH_XRE"/>
    <property type="match status" value="1"/>
</dbReference>
<dbReference type="PROSITE" id="PS50943">
    <property type="entry name" value="HTH_CROC1"/>
    <property type="match status" value="1"/>
</dbReference>
<gene>
    <name evidence="2" type="ORF">FHS44_003829</name>
</gene>
<dbReference type="RefSeq" id="WP_184716325.1">
    <property type="nucleotide sequence ID" value="NZ_JACHJP010000003.1"/>
</dbReference>
<sequence>MNCDLIRKLRLEHGWSQAGLADKLCEVSQHPTVTRADVSRWERGKRTPRPFWLRHLATVLEVPLTALEADPVNRRAFISEVAAASIAPIVASDLIEHGFAAALTKRPTLDHWHAKLASYGSDYMSLGAAEIQNRLTSDLLVLQQQVDAPGMWEVAAKLMTLYGKTFPGADGSKAVNWYMMAANAADRSDDDSVRVWVRGRAAIALGYEGASLSVAESFANQALAISDRPSLGRLNALMGKAHVAAIRGDSRAARTLAEEGRRVFDAAGSEDQESDYAVPLWRMNVFMSLLAARLGDEQAALRAQDVAAKHLPLSLPRFATHLEMHRGLMMVRAGDRHGGIAYAREALDRLPPEKHSLTLRMLMSEMEDA</sequence>
<dbReference type="SUPFAM" id="SSF47413">
    <property type="entry name" value="lambda repressor-like DNA-binding domains"/>
    <property type="match status" value="1"/>
</dbReference>
<feature type="domain" description="HTH cro/C1-type" evidence="1">
    <location>
        <begin position="6"/>
        <end position="67"/>
    </location>
</feature>
<organism evidence="2 3">
    <name type="scientific">Streptosporangium saharense</name>
    <dbReference type="NCBI Taxonomy" id="1706840"/>
    <lineage>
        <taxon>Bacteria</taxon>
        <taxon>Bacillati</taxon>
        <taxon>Actinomycetota</taxon>
        <taxon>Actinomycetes</taxon>
        <taxon>Streptosporangiales</taxon>
        <taxon>Streptosporangiaceae</taxon>
        <taxon>Streptosporangium</taxon>
    </lineage>
</organism>
<accession>A0A7W7VNC1</accession>
<comment type="caution">
    <text evidence="2">The sequence shown here is derived from an EMBL/GenBank/DDBJ whole genome shotgun (WGS) entry which is preliminary data.</text>
</comment>
<evidence type="ECO:0000313" key="2">
    <source>
        <dbReference type="EMBL" id="MBB4916741.1"/>
    </source>
</evidence>
<dbReference type="AlphaFoldDB" id="A0A7W7VNC1"/>